<dbReference type="Pfam" id="PF04204">
    <property type="entry name" value="HTS"/>
    <property type="match status" value="1"/>
</dbReference>
<keyword evidence="6 8" id="KW-0012">Acyltransferase</keyword>
<dbReference type="AlphaFoldDB" id="A0A239FLA6"/>
<feature type="binding site" evidence="8">
    <location>
        <position position="192"/>
    </location>
    <ligand>
        <name>substrate</name>
    </ligand>
</feature>
<protein>
    <recommendedName>
        <fullName evidence="8">Homoserine O-acetyltransferase</fullName>
        <shortName evidence="8">HAT</shortName>
        <ecNumber evidence="8">2.3.1.31</ecNumber>
    </recommendedName>
    <alternativeName>
        <fullName evidence="8">Homoserine transacetylase</fullName>
        <shortName evidence="8">HTA</shortName>
    </alternativeName>
</protein>
<dbReference type="InterPro" id="IPR005697">
    <property type="entry name" value="HST_MetA"/>
</dbReference>
<keyword evidence="5 8" id="KW-0486">Methionine biosynthesis</keyword>
<evidence type="ECO:0000256" key="6">
    <source>
        <dbReference type="ARBA" id="ARBA00023315"/>
    </source>
</evidence>
<evidence type="ECO:0000256" key="4">
    <source>
        <dbReference type="ARBA" id="ARBA00022679"/>
    </source>
</evidence>
<evidence type="ECO:0000256" key="1">
    <source>
        <dbReference type="ARBA" id="ARBA00004496"/>
    </source>
</evidence>
<feature type="binding site" evidence="8">
    <location>
        <position position="249"/>
    </location>
    <ligand>
        <name>substrate</name>
    </ligand>
</feature>
<dbReference type="NCBIfam" id="TIGR01001">
    <property type="entry name" value="metA"/>
    <property type="match status" value="1"/>
</dbReference>
<keyword evidence="2 8" id="KW-0963">Cytoplasm</keyword>
<feature type="site" description="Important for acyl-CoA specificity" evidence="8">
    <location>
        <position position="111"/>
    </location>
</feature>
<evidence type="ECO:0000256" key="3">
    <source>
        <dbReference type="ARBA" id="ARBA00022605"/>
    </source>
</evidence>
<dbReference type="EC" id="2.3.1.31" evidence="8"/>
<name>A0A239FLA6_9FIRM</name>
<accession>A0A239FLA6</accession>
<comment type="catalytic activity">
    <reaction evidence="7 8">
        <text>L-homoserine + acetyl-CoA = O-acetyl-L-homoserine + CoA</text>
        <dbReference type="Rhea" id="RHEA:13701"/>
        <dbReference type="ChEBI" id="CHEBI:57287"/>
        <dbReference type="ChEBI" id="CHEBI:57288"/>
        <dbReference type="ChEBI" id="CHEBI:57476"/>
        <dbReference type="ChEBI" id="CHEBI:57716"/>
        <dbReference type="EC" id="2.3.1.31"/>
    </reaction>
</comment>
<evidence type="ECO:0000313" key="11">
    <source>
        <dbReference type="Proteomes" id="UP000198304"/>
    </source>
</evidence>
<evidence type="ECO:0000313" key="10">
    <source>
        <dbReference type="EMBL" id="SNS57033.1"/>
    </source>
</evidence>
<comment type="similarity">
    <text evidence="8">Belongs to the MetA family.</text>
</comment>
<dbReference type="Proteomes" id="UP000198304">
    <property type="component" value="Unassembled WGS sequence"/>
</dbReference>
<dbReference type="GO" id="GO:0004414">
    <property type="term" value="F:homoserine O-acetyltransferase activity"/>
    <property type="evidence" value="ECO:0007669"/>
    <property type="project" value="UniProtKB-EC"/>
</dbReference>
<reference evidence="11" key="1">
    <citation type="submission" date="2017-06" db="EMBL/GenBank/DDBJ databases">
        <authorList>
            <person name="Varghese N."/>
            <person name="Submissions S."/>
        </authorList>
    </citation>
    <scope>NUCLEOTIDE SEQUENCE [LARGE SCALE GENOMIC DNA]</scope>
    <source>
        <strain evidence="11">SCA</strain>
    </source>
</reference>
<dbReference type="UniPathway" id="UPA00051">
    <property type="reaction ID" value="UER00074"/>
</dbReference>
<dbReference type="InterPro" id="IPR029062">
    <property type="entry name" value="Class_I_gatase-like"/>
</dbReference>
<dbReference type="RefSeq" id="WP_089283493.1">
    <property type="nucleotide sequence ID" value="NZ_FZOJ01000013.1"/>
</dbReference>
<keyword evidence="11" id="KW-1185">Reference proteome</keyword>
<comment type="subcellular location">
    <subcellularLocation>
        <location evidence="1 8">Cytoplasm</location>
    </subcellularLocation>
</comment>
<comment type="function">
    <text evidence="8">Transfers an acetyl group from acetyl-CoA to L-homoserine, forming acetyl-L-homoserine.</text>
</comment>
<dbReference type="GO" id="GO:0019281">
    <property type="term" value="P:L-methionine biosynthetic process from homoserine via O-succinyl-L-homoserine and cystathionine"/>
    <property type="evidence" value="ECO:0007669"/>
    <property type="project" value="InterPro"/>
</dbReference>
<feature type="active site" evidence="8">
    <location>
        <position position="237"/>
    </location>
</feature>
<dbReference type="HAMAP" id="MF_00295">
    <property type="entry name" value="MetA_acyltransf"/>
    <property type="match status" value="1"/>
</dbReference>
<dbReference type="PANTHER" id="PTHR20919">
    <property type="entry name" value="HOMOSERINE O-SUCCINYLTRANSFERASE"/>
    <property type="match status" value="1"/>
</dbReference>
<comment type="caution">
    <text evidence="8">Lacks conserved residue(s) required for the propagation of feature annotation.</text>
</comment>
<evidence type="ECO:0000256" key="5">
    <source>
        <dbReference type="ARBA" id="ARBA00023167"/>
    </source>
</evidence>
<organism evidence="10 11">
    <name type="scientific">Anaerovirgula multivorans</name>
    <dbReference type="NCBI Taxonomy" id="312168"/>
    <lineage>
        <taxon>Bacteria</taxon>
        <taxon>Bacillati</taxon>
        <taxon>Bacillota</taxon>
        <taxon>Clostridia</taxon>
        <taxon>Peptostreptococcales</taxon>
        <taxon>Natronincolaceae</taxon>
        <taxon>Anaerovirgula</taxon>
    </lineage>
</organism>
<comment type="pathway">
    <text evidence="8">Amino-acid biosynthesis; L-methionine biosynthesis via de novo pathway; O-acetyl-L-homoserine from L-homoserine: step 1/1.</text>
</comment>
<keyword evidence="3 8" id="KW-0028">Amino-acid biosynthesis</keyword>
<evidence type="ECO:0000256" key="7">
    <source>
        <dbReference type="ARBA" id="ARBA00049043"/>
    </source>
</evidence>
<dbReference type="GO" id="GO:0008899">
    <property type="term" value="F:homoserine O-succinyltransferase activity"/>
    <property type="evidence" value="ECO:0007669"/>
    <property type="project" value="UniProtKB-UniRule"/>
</dbReference>
<evidence type="ECO:0000256" key="9">
    <source>
        <dbReference type="PIRSR" id="PIRSR000450-1"/>
    </source>
</evidence>
<gene>
    <name evidence="8" type="primary">metAA</name>
    <name evidence="10" type="ORF">SAMN05446037_101347</name>
</gene>
<dbReference type="OrthoDB" id="9772423at2"/>
<evidence type="ECO:0000256" key="8">
    <source>
        <dbReference type="HAMAP-Rule" id="MF_00295"/>
    </source>
</evidence>
<dbReference type="PIRSF" id="PIRSF000450">
    <property type="entry name" value="H_ser_succinyltr"/>
    <property type="match status" value="1"/>
</dbReference>
<feature type="active site" description="Proton acceptor" evidence="8">
    <location>
        <position position="235"/>
    </location>
</feature>
<dbReference type="InterPro" id="IPR033752">
    <property type="entry name" value="MetA_family"/>
</dbReference>
<feature type="binding site" evidence="8">
    <location>
        <position position="163"/>
    </location>
    <ligand>
        <name>substrate</name>
    </ligand>
</feature>
<evidence type="ECO:0000256" key="2">
    <source>
        <dbReference type="ARBA" id="ARBA00022490"/>
    </source>
</evidence>
<dbReference type="GO" id="GO:0005737">
    <property type="term" value="C:cytoplasm"/>
    <property type="evidence" value="ECO:0007669"/>
    <property type="project" value="UniProtKB-SubCell"/>
</dbReference>
<dbReference type="EMBL" id="FZOJ01000013">
    <property type="protein sequence ID" value="SNS57033.1"/>
    <property type="molecule type" value="Genomic_DNA"/>
</dbReference>
<dbReference type="SUPFAM" id="SSF52317">
    <property type="entry name" value="Class I glutamine amidotransferase-like"/>
    <property type="match status" value="1"/>
</dbReference>
<dbReference type="PANTHER" id="PTHR20919:SF0">
    <property type="entry name" value="HOMOSERINE O-SUCCINYLTRANSFERASE"/>
    <property type="match status" value="1"/>
</dbReference>
<dbReference type="Gene3D" id="3.40.50.880">
    <property type="match status" value="1"/>
</dbReference>
<feature type="active site" description="Acyl-thioester intermediate" evidence="8 9">
    <location>
        <position position="142"/>
    </location>
</feature>
<proteinExistence type="inferred from homology"/>
<sequence length="310" mass="35845">MPVKIPDSLPAAEVLNKENIFFMKESRALSQDIRALKIGILNLMPTKITTEIQILRLLGNSPLQVDIVLLHPKSYQPKNTPLDHLANFYKTFDDIKDEKFDGFIITGAPVEHLPFEEVAYWEELKEIMDWALENVTSTLYICWGAQAALYHHFDIPKYPLPGKMFGIFPHRVNTRNVKLLRGFDDIFLAPHSRHTEVKREDIEKVSELEILSESEESGIYIVAAKDGRQIFVTGHSEYDPTTLKSEYDRDVSAGKEIEMPKNYFPNDDPAKPPMVNWRSHANLLFSNWLNYYVYQETPYNLNDIASEFHK</sequence>
<feature type="site" description="Important for substrate specificity" evidence="8">
    <location>
        <position position="192"/>
    </location>
</feature>
<dbReference type="FunFam" id="3.40.50.880:FF:000004">
    <property type="entry name" value="Homoserine O-succinyltransferase"/>
    <property type="match status" value="1"/>
</dbReference>
<dbReference type="CDD" id="cd03131">
    <property type="entry name" value="GATase1_HTS"/>
    <property type="match status" value="1"/>
</dbReference>
<keyword evidence="4 8" id="KW-0808">Transferase</keyword>